<dbReference type="InterPro" id="IPR016032">
    <property type="entry name" value="Sig_transdc_resp-reg_C-effctor"/>
</dbReference>
<feature type="domain" description="HTH luxR-type" evidence="4">
    <location>
        <begin position="177"/>
        <end position="242"/>
    </location>
</feature>
<dbReference type="PRINTS" id="PR00038">
    <property type="entry name" value="HTHLUXR"/>
</dbReference>
<dbReference type="SMART" id="SM00421">
    <property type="entry name" value="HTH_LUXR"/>
    <property type="match status" value="1"/>
</dbReference>
<dbReference type="AlphaFoldDB" id="A0A3D9KWU9"/>
<evidence type="ECO:0000259" key="4">
    <source>
        <dbReference type="PROSITE" id="PS50043"/>
    </source>
</evidence>
<dbReference type="GO" id="GO:0006355">
    <property type="term" value="P:regulation of DNA-templated transcription"/>
    <property type="evidence" value="ECO:0007669"/>
    <property type="project" value="InterPro"/>
</dbReference>
<evidence type="ECO:0000256" key="1">
    <source>
        <dbReference type="ARBA" id="ARBA00023015"/>
    </source>
</evidence>
<keyword evidence="1" id="KW-0805">Transcription regulation</keyword>
<dbReference type="Pfam" id="PF00196">
    <property type="entry name" value="GerE"/>
    <property type="match status" value="1"/>
</dbReference>
<keyword evidence="6" id="KW-1185">Reference proteome</keyword>
<protein>
    <submittedName>
        <fullName evidence="5">Regulatory LuxR family protein</fullName>
    </submittedName>
</protein>
<name>A0A3D9KWU9_MARFU</name>
<reference evidence="5 6" key="1">
    <citation type="submission" date="2018-07" db="EMBL/GenBank/DDBJ databases">
        <title>Genomic Encyclopedia of Type Strains, Phase IV (KMG-IV): sequencing the most valuable type-strain genomes for metagenomic binning, comparative biology and taxonomic classification.</title>
        <authorList>
            <person name="Goeker M."/>
        </authorList>
    </citation>
    <scope>NUCLEOTIDE SEQUENCE [LARGE SCALE GENOMIC DNA]</scope>
    <source>
        <strain evidence="5 6">DSM 4134</strain>
    </source>
</reference>
<keyword evidence="2" id="KW-0238">DNA-binding</keyword>
<dbReference type="Gene3D" id="1.10.10.10">
    <property type="entry name" value="Winged helix-like DNA-binding domain superfamily/Winged helix DNA-binding domain"/>
    <property type="match status" value="1"/>
</dbReference>
<organism evidence="5 6">
    <name type="scientific">Marinoscillum furvescens DSM 4134</name>
    <dbReference type="NCBI Taxonomy" id="1122208"/>
    <lineage>
        <taxon>Bacteria</taxon>
        <taxon>Pseudomonadati</taxon>
        <taxon>Bacteroidota</taxon>
        <taxon>Cytophagia</taxon>
        <taxon>Cytophagales</taxon>
        <taxon>Reichenbachiellaceae</taxon>
        <taxon>Marinoscillum</taxon>
    </lineage>
</organism>
<dbReference type="Proteomes" id="UP000256779">
    <property type="component" value="Unassembled WGS sequence"/>
</dbReference>
<evidence type="ECO:0000313" key="6">
    <source>
        <dbReference type="Proteomes" id="UP000256779"/>
    </source>
</evidence>
<dbReference type="GO" id="GO:0003677">
    <property type="term" value="F:DNA binding"/>
    <property type="evidence" value="ECO:0007669"/>
    <property type="project" value="UniProtKB-KW"/>
</dbReference>
<dbReference type="PROSITE" id="PS50043">
    <property type="entry name" value="HTH_LUXR_2"/>
    <property type="match status" value="1"/>
</dbReference>
<dbReference type="InterPro" id="IPR000792">
    <property type="entry name" value="Tscrpt_reg_LuxR_C"/>
</dbReference>
<sequence>MPAKTAVELNEDIRKNFAQANISGESKYVDVFSLPIQKPIYEVQVNRFTVNPNAKVAGFSANELPSLEHYYDIMLPEDRAFILDYSSNLVSYMGNNFFNDDHQLLEESSHVTFRMKGKRGKIYTYKRISILNGICQQKISSNVSYLEDITWLGSSNIRKWKTEGKNLIGFDYNMPELALLRNTLSGRELEILRLLARGFSSSDIANGLLISIHTVKTHRKNMLRKLEAANTAELLSIARDLKLF</sequence>
<gene>
    <name evidence="5" type="ORF">C7460_13711</name>
</gene>
<dbReference type="CDD" id="cd06170">
    <property type="entry name" value="LuxR_C_like"/>
    <property type="match status" value="1"/>
</dbReference>
<dbReference type="EMBL" id="QREG01000037">
    <property type="protein sequence ID" value="RED91741.1"/>
    <property type="molecule type" value="Genomic_DNA"/>
</dbReference>
<dbReference type="PROSITE" id="PS00622">
    <property type="entry name" value="HTH_LUXR_1"/>
    <property type="match status" value="1"/>
</dbReference>
<evidence type="ECO:0000313" key="5">
    <source>
        <dbReference type="EMBL" id="RED91741.1"/>
    </source>
</evidence>
<evidence type="ECO:0000256" key="3">
    <source>
        <dbReference type="ARBA" id="ARBA00023163"/>
    </source>
</evidence>
<dbReference type="PANTHER" id="PTHR44688:SF16">
    <property type="entry name" value="DNA-BINDING TRANSCRIPTIONAL ACTIVATOR DEVR_DOSR"/>
    <property type="match status" value="1"/>
</dbReference>
<comment type="caution">
    <text evidence="5">The sequence shown here is derived from an EMBL/GenBank/DDBJ whole genome shotgun (WGS) entry which is preliminary data.</text>
</comment>
<dbReference type="InterPro" id="IPR036388">
    <property type="entry name" value="WH-like_DNA-bd_sf"/>
</dbReference>
<accession>A0A3D9KWU9</accession>
<proteinExistence type="predicted"/>
<dbReference type="OrthoDB" id="1727128at2"/>
<evidence type="ECO:0000256" key="2">
    <source>
        <dbReference type="ARBA" id="ARBA00023125"/>
    </source>
</evidence>
<keyword evidence="3" id="KW-0804">Transcription</keyword>
<dbReference type="RefSeq" id="WP_115870459.1">
    <property type="nucleotide sequence ID" value="NZ_QREG01000037.1"/>
</dbReference>
<dbReference type="PANTHER" id="PTHR44688">
    <property type="entry name" value="DNA-BINDING TRANSCRIPTIONAL ACTIVATOR DEVR_DOSR"/>
    <property type="match status" value="1"/>
</dbReference>
<dbReference type="SUPFAM" id="SSF46894">
    <property type="entry name" value="C-terminal effector domain of the bipartite response regulators"/>
    <property type="match status" value="1"/>
</dbReference>